<dbReference type="GO" id="GO:0004722">
    <property type="term" value="F:protein serine/threonine phosphatase activity"/>
    <property type="evidence" value="ECO:0007669"/>
    <property type="project" value="UniProtKB-EC"/>
</dbReference>
<keyword evidence="1" id="KW-0378">Hydrolase</keyword>
<comment type="caution">
    <text evidence="1">The sequence shown here is derived from an EMBL/GenBank/DDBJ whole genome shotgun (WGS) entry which is preliminary data.</text>
</comment>
<proteinExistence type="predicted"/>
<reference evidence="1 2" key="1">
    <citation type="submission" date="2024-01" db="EMBL/GenBank/DDBJ databases">
        <title>A draft genome for the cacao thread blight pathogen Marasmiellus scandens.</title>
        <authorList>
            <person name="Baruah I.K."/>
            <person name="Leung J."/>
            <person name="Bukari Y."/>
            <person name="Amoako-Attah I."/>
            <person name="Meinhardt L.W."/>
            <person name="Bailey B.A."/>
            <person name="Cohen S.P."/>
        </authorList>
    </citation>
    <scope>NUCLEOTIDE SEQUENCE [LARGE SCALE GENOMIC DNA]</scope>
    <source>
        <strain evidence="1 2">GH-19</strain>
    </source>
</reference>
<dbReference type="EMBL" id="JBANRG010000115">
    <property type="protein sequence ID" value="KAK7434866.1"/>
    <property type="molecule type" value="Genomic_DNA"/>
</dbReference>
<accession>A0ABR1IK52</accession>
<sequence length="76" mass="8527">MWTGGTQSICLLLAYKIKYPANFFVLRRNHRSESVHYPPPRSIFNIPCPSFGASLLLDLGDTISTSNSRPAMSNLR</sequence>
<keyword evidence="2" id="KW-1185">Reference proteome</keyword>
<evidence type="ECO:0000313" key="1">
    <source>
        <dbReference type="EMBL" id="KAK7434866.1"/>
    </source>
</evidence>
<evidence type="ECO:0000313" key="2">
    <source>
        <dbReference type="Proteomes" id="UP001498398"/>
    </source>
</evidence>
<dbReference type="EC" id="3.1.3.16" evidence="1"/>
<organism evidence="1 2">
    <name type="scientific">Marasmiellus scandens</name>
    <dbReference type="NCBI Taxonomy" id="2682957"/>
    <lineage>
        <taxon>Eukaryota</taxon>
        <taxon>Fungi</taxon>
        <taxon>Dikarya</taxon>
        <taxon>Basidiomycota</taxon>
        <taxon>Agaricomycotina</taxon>
        <taxon>Agaricomycetes</taxon>
        <taxon>Agaricomycetidae</taxon>
        <taxon>Agaricales</taxon>
        <taxon>Marasmiineae</taxon>
        <taxon>Omphalotaceae</taxon>
        <taxon>Marasmiellus</taxon>
    </lineage>
</organism>
<name>A0ABR1IK52_9AGAR</name>
<dbReference type="Proteomes" id="UP001498398">
    <property type="component" value="Unassembled WGS sequence"/>
</dbReference>
<gene>
    <name evidence="1" type="primary">GLC7_2</name>
    <name evidence="1" type="ORF">VKT23_019969</name>
</gene>
<protein>
    <submittedName>
        <fullName evidence="1">Type 1 serine/threonine-protein phosphatase catalytic subunit glc7</fullName>
        <ecNumber evidence="1">3.1.3.16</ecNumber>
    </submittedName>
</protein>